<dbReference type="AlphaFoldDB" id="A0A9P6UCY0"/>
<comment type="caution">
    <text evidence="3">The sequence shown here is derived from an EMBL/GenBank/DDBJ whole genome shotgun (WGS) entry which is preliminary data.</text>
</comment>
<keyword evidence="2" id="KW-0472">Membrane</keyword>
<dbReference type="OrthoDB" id="2412974at2759"/>
<proteinExistence type="predicted"/>
<protein>
    <submittedName>
        <fullName evidence="3">Uncharacterized protein</fullName>
    </submittedName>
</protein>
<keyword evidence="2" id="KW-1133">Transmembrane helix</keyword>
<dbReference type="Proteomes" id="UP000807716">
    <property type="component" value="Unassembled WGS sequence"/>
</dbReference>
<evidence type="ECO:0000256" key="1">
    <source>
        <dbReference type="SAM" id="MobiDB-lite"/>
    </source>
</evidence>
<reference evidence="3" key="1">
    <citation type="journal article" date="2020" name="Fungal Divers.">
        <title>Resolving the Mortierellaceae phylogeny through synthesis of multi-gene phylogenetics and phylogenomics.</title>
        <authorList>
            <person name="Vandepol N."/>
            <person name="Liber J."/>
            <person name="Desiro A."/>
            <person name="Na H."/>
            <person name="Kennedy M."/>
            <person name="Barry K."/>
            <person name="Grigoriev I.V."/>
            <person name="Miller A.N."/>
            <person name="O'Donnell K."/>
            <person name="Stajich J.E."/>
            <person name="Bonito G."/>
        </authorList>
    </citation>
    <scope>NUCLEOTIDE SEQUENCE</scope>
    <source>
        <strain evidence="3">BC1065</strain>
    </source>
</reference>
<evidence type="ECO:0000256" key="2">
    <source>
        <dbReference type="SAM" id="Phobius"/>
    </source>
</evidence>
<evidence type="ECO:0000313" key="3">
    <source>
        <dbReference type="EMBL" id="KAG0269726.1"/>
    </source>
</evidence>
<gene>
    <name evidence="3" type="ORF">DFQ27_002395</name>
</gene>
<evidence type="ECO:0000313" key="4">
    <source>
        <dbReference type="Proteomes" id="UP000807716"/>
    </source>
</evidence>
<dbReference type="EMBL" id="JAAAJB010000019">
    <property type="protein sequence ID" value="KAG0269726.1"/>
    <property type="molecule type" value="Genomic_DNA"/>
</dbReference>
<keyword evidence="2" id="KW-0812">Transmembrane</keyword>
<keyword evidence="4" id="KW-1185">Reference proteome</keyword>
<accession>A0A9P6UCY0</accession>
<organism evidence="3 4">
    <name type="scientific">Actinomortierella ambigua</name>
    <dbReference type="NCBI Taxonomy" id="1343610"/>
    <lineage>
        <taxon>Eukaryota</taxon>
        <taxon>Fungi</taxon>
        <taxon>Fungi incertae sedis</taxon>
        <taxon>Mucoromycota</taxon>
        <taxon>Mortierellomycotina</taxon>
        <taxon>Mortierellomycetes</taxon>
        <taxon>Mortierellales</taxon>
        <taxon>Mortierellaceae</taxon>
        <taxon>Actinomortierella</taxon>
    </lineage>
</organism>
<feature type="transmembrane region" description="Helical" evidence="2">
    <location>
        <begin position="12"/>
        <end position="36"/>
    </location>
</feature>
<feature type="region of interest" description="Disordered" evidence="1">
    <location>
        <begin position="58"/>
        <end position="80"/>
    </location>
</feature>
<name>A0A9P6UCY0_9FUNG</name>
<sequence>MAGETSSPWGLMLFTIFCVVIALAGFIWCACCGTCAGRNVMRQVGLSRLVPPPFMQPSFGGSARSSRHRKEYGQVDENDELDEEALVGSASNSSDGWWQRANEQTENITMKVFGSGGVVCNEEGVQDDDLDGYHSSVEYGYDLSDEE</sequence>